<dbReference type="PANTHER" id="PTHR46978:SF1">
    <property type="entry name" value="ZINC KNUCKLE (CCHC-TYPE) FAMILY PROTEIN"/>
    <property type="match status" value="1"/>
</dbReference>
<keyword evidence="1" id="KW-0863">Zinc-finger</keyword>
<proteinExistence type="predicted"/>
<feature type="compositionally biased region" description="Polar residues" evidence="2">
    <location>
        <begin position="563"/>
        <end position="580"/>
    </location>
</feature>
<feature type="compositionally biased region" description="Polar residues" evidence="2">
    <location>
        <begin position="588"/>
        <end position="597"/>
    </location>
</feature>
<reference evidence="4" key="1">
    <citation type="submission" date="2023-10" db="EMBL/GenBank/DDBJ databases">
        <title>Chromosome-level genome of the transformable northern wattle, Acacia crassicarpa.</title>
        <authorList>
            <person name="Massaro I."/>
            <person name="Sinha N.R."/>
            <person name="Poethig S."/>
            <person name="Leichty A.R."/>
        </authorList>
    </citation>
    <scope>NUCLEOTIDE SEQUENCE</scope>
    <source>
        <strain evidence="4">Acra3RX</strain>
        <tissue evidence="4">Leaf</tissue>
    </source>
</reference>
<feature type="compositionally biased region" description="Basic residues" evidence="2">
    <location>
        <begin position="428"/>
        <end position="441"/>
    </location>
</feature>
<feature type="domain" description="CCHC-type" evidence="3">
    <location>
        <begin position="407"/>
        <end position="422"/>
    </location>
</feature>
<dbReference type="AlphaFoldDB" id="A0AAE1JXQ4"/>
<keyword evidence="1" id="KW-0862">Zinc</keyword>
<dbReference type="GO" id="GO:0003676">
    <property type="term" value="F:nucleic acid binding"/>
    <property type="evidence" value="ECO:0007669"/>
    <property type="project" value="InterPro"/>
</dbReference>
<evidence type="ECO:0000256" key="2">
    <source>
        <dbReference type="SAM" id="MobiDB-lite"/>
    </source>
</evidence>
<keyword evidence="1" id="KW-0479">Metal-binding</keyword>
<keyword evidence="5" id="KW-1185">Reference proteome</keyword>
<name>A0AAE1JXQ4_9FABA</name>
<dbReference type="Gene3D" id="4.10.60.10">
    <property type="entry name" value="Zinc finger, CCHC-type"/>
    <property type="match status" value="7"/>
</dbReference>
<dbReference type="Pfam" id="PF00098">
    <property type="entry name" value="zf-CCHC"/>
    <property type="match status" value="6"/>
</dbReference>
<feature type="domain" description="CCHC-type" evidence="3">
    <location>
        <begin position="308"/>
        <end position="323"/>
    </location>
</feature>
<protein>
    <recommendedName>
        <fullName evidence="3">CCHC-type domain-containing protein</fullName>
    </recommendedName>
</protein>
<feature type="region of interest" description="Disordered" evidence="2">
    <location>
        <begin position="1"/>
        <end position="40"/>
    </location>
</feature>
<feature type="domain" description="CCHC-type" evidence="3">
    <location>
        <begin position="341"/>
        <end position="356"/>
    </location>
</feature>
<evidence type="ECO:0000259" key="3">
    <source>
        <dbReference type="PROSITE" id="PS50158"/>
    </source>
</evidence>
<feature type="domain" description="CCHC-type" evidence="3">
    <location>
        <begin position="279"/>
        <end position="294"/>
    </location>
</feature>
<evidence type="ECO:0000313" key="4">
    <source>
        <dbReference type="EMBL" id="KAK4275969.1"/>
    </source>
</evidence>
<feature type="region of interest" description="Disordered" evidence="2">
    <location>
        <begin position="428"/>
        <end position="517"/>
    </location>
</feature>
<gene>
    <name evidence="4" type="ORF">QN277_018977</name>
</gene>
<feature type="domain" description="CCHC-type" evidence="3">
    <location>
        <begin position="160"/>
        <end position="175"/>
    </location>
</feature>
<dbReference type="InterPro" id="IPR036875">
    <property type="entry name" value="Znf_CCHC_sf"/>
</dbReference>
<accession>A0AAE1JXQ4</accession>
<dbReference type="PANTHER" id="PTHR46978">
    <property type="entry name" value="ZINC KNUCKLE (CCHC-TYPE) FAMILY PROTEIN"/>
    <property type="match status" value="1"/>
</dbReference>
<evidence type="ECO:0000313" key="5">
    <source>
        <dbReference type="Proteomes" id="UP001293593"/>
    </source>
</evidence>
<feature type="compositionally biased region" description="Basic and acidic residues" evidence="2">
    <location>
        <begin position="479"/>
        <end position="499"/>
    </location>
</feature>
<dbReference type="GO" id="GO:0008270">
    <property type="term" value="F:zinc ion binding"/>
    <property type="evidence" value="ECO:0007669"/>
    <property type="project" value="UniProtKB-KW"/>
</dbReference>
<dbReference type="Proteomes" id="UP001293593">
    <property type="component" value="Unassembled WGS sequence"/>
</dbReference>
<dbReference type="EMBL" id="JAWXYG010000004">
    <property type="protein sequence ID" value="KAK4275969.1"/>
    <property type="molecule type" value="Genomic_DNA"/>
</dbReference>
<dbReference type="SUPFAM" id="SSF57756">
    <property type="entry name" value="Retrovirus zinc finger-like domains"/>
    <property type="match status" value="4"/>
</dbReference>
<feature type="domain" description="CCHC-type" evidence="3">
    <location>
        <begin position="201"/>
        <end position="216"/>
    </location>
</feature>
<dbReference type="InterPro" id="IPR001878">
    <property type="entry name" value="Znf_CCHC"/>
</dbReference>
<sequence>MRRRKEKQSAKAEDEEDLEDDKRASSSVVVSSSDDEEANEDLTLKIEEKAQRMREAKLLPNGVLDGDGDSGGDVGLESAEVEMKVHEKKVKIESGYQSVSIIRVEVITAEEQETSQAIKASETNESPGASALQMSDNIVLRKLLRGPRYFDPPDSNWGTCFNCGEGGHTAVNCKEGKRKKPCFVCGSFEHGAKQCNKARDCFICKKGGHQAKDCPEMTTGGSKRAGLCLKCGQLGHEMFQCKNNYSSDDLKEIQCYVCKEFGHLCCVDSNDGPKWEVSCYRCGQLGHNGLACTRLQEETSGAPTRSSCFKCGEAGHFARECTSSGKQLLEETIRPATPSSCFKCGEEGHFSRECRSSAKACTRLREETTGATTRSSCFKCGEAGHFARECTSSGRGLLEETTTPSSCFKCGEEGHFARECRSYAKARKKNRQLLKSPRSRKEKNYIENGSAPPDIGKAYKRKKIQNDDMVARTSKKSKRRDDRMNEDLEDFPSRFKERGGTTPKKSKRRGGWMFEDPEDYDYASPKPQWKTKHRGGWMTEDSKELYPRKFNGRYMTPHATPPSWKSFNHAGSSGSKGSSNHFHHRSSASRFGSTSANPRPRYDWW</sequence>
<dbReference type="SMART" id="SM00343">
    <property type="entry name" value="ZnF_C2HC"/>
    <property type="match status" value="10"/>
</dbReference>
<organism evidence="4 5">
    <name type="scientific">Acacia crassicarpa</name>
    <name type="common">northern wattle</name>
    <dbReference type="NCBI Taxonomy" id="499986"/>
    <lineage>
        <taxon>Eukaryota</taxon>
        <taxon>Viridiplantae</taxon>
        <taxon>Streptophyta</taxon>
        <taxon>Embryophyta</taxon>
        <taxon>Tracheophyta</taxon>
        <taxon>Spermatophyta</taxon>
        <taxon>Magnoliopsida</taxon>
        <taxon>eudicotyledons</taxon>
        <taxon>Gunneridae</taxon>
        <taxon>Pentapetalae</taxon>
        <taxon>rosids</taxon>
        <taxon>fabids</taxon>
        <taxon>Fabales</taxon>
        <taxon>Fabaceae</taxon>
        <taxon>Caesalpinioideae</taxon>
        <taxon>mimosoid clade</taxon>
        <taxon>Acacieae</taxon>
        <taxon>Acacia</taxon>
    </lineage>
</organism>
<dbReference type="PROSITE" id="PS50158">
    <property type="entry name" value="ZF_CCHC"/>
    <property type="match status" value="8"/>
</dbReference>
<feature type="region of interest" description="Disordered" evidence="2">
    <location>
        <begin position="552"/>
        <end position="605"/>
    </location>
</feature>
<comment type="caution">
    <text evidence="4">The sequence shown here is derived from an EMBL/GenBank/DDBJ whole genome shotgun (WGS) entry which is preliminary data.</text>
</comment>
<feature type="domain" description="CCHC-type" evidence="3">
    <location>
        <begin position="377"/>
        <end position="392"/>
    </location>
</feature>
<feature type="domain" description="CCHC-type" evidence="3">
    <location>
        <begin position="228"/>
        <end position="243"/>
    </location>
</feature>
<evidence type="ECO:0000256" key="1">
    <source>
        <dbReference type="PROSITE-ProRule" id="PRU00047"/>
    </source>
</evidence>